<evidence type="ECO:0000256" key="3">
    <source>
        <dbReference type="ARBA" id="ARBA00022679"/>
    </source>
</evidence>
<evidence type="ECO:0000256" key="1">
    <source>
        <dbReference type="ARBA" id="ARBA00006739"/>
    </source>
</evidence>
<dbReference type="AlphaFoldDB" id="A0A0G0NWN8"/>
<dbReference type="Gene3D" id="3.90.550.10">
    <property type="entry name" value="Spore Coat Polysaccharide Biosynthesis Protein SpsA, Chain A"/>
    <property type="match status" value="1"/>
</dbReference>
<dbReference type="InterPro" id="IPR029044">
    <property type="entry name" value="Nucleotide-diphossugar_trans"/>
</dbReference>
<name>A0A0G0NWN8_9BACT</name>
<dbReference type="CDD" id="cd00761">
    <property type="entry name" value="Glyco_tranf_GTA_type"/>
    <property type="match status" value="1"/>
</dbReference>
<dbReference type="InterPro" id="IPR050834">
    <property type="entry name" value="Glycosyltransf_2"/>
</dbReference>
<dbReference type="PANTHER" id="PTHR43685:SF5">
    <property type="entry name" value="GLYCOSYLTRANSFERASE EPSE-RELATED"/>
    <property type="match status" value="1"/>
</dbReference>
<keyword evidence="4" id="KW-0472">Membrane</keyword>
<keyword evidence="4" id="KW-1133">Transmembrane helix</keyword>
<sequence>MKNSQKKPLVSVIMPVYNPGVFLVDAIESILSQSYKNFEFIIVDDASTDDSWKTIRAYARQDSRIKAFKNHINLGVSLTANIALSQSKGQYIARMDSDDISAPDRLQKQVKFLQKNKKIILVGGQCTIINQDGLTIGYKQFPLSPHQALLDMLFWAVPVQQGFMMINRTLLPKNFVWYAANKTSAEEIDLFFNLNNYGQFANLPDFLYFYRQIPGSLSRINPKKTFRLTLQSRLNAVKNGYRPSAKAWFLNLAQIIAISLIPSTFIYELWYFIRGVSHFKTVSLLIPSKISVKS</sequence>
<evidence type="ECO:0000256" key="4">
    <source>
        <dbReference type="SAM" id="Phobius"/>
    </source>
</evidence>
<organism evidence="6 7">
    <name type="scientific">Candidatus Shapirobacteria bacterium GW2011_GWE1_38_92</name>
    <dbReference type="NCBI Taxonomy" id="1618489"/>
    <lineage>
        <taxon>Bacteria</taxon>
        <taxon>Candidatus Shapironibacteriota</taxon>
    </lineage>
</organism>
<proteinExistence type="inferred from homology"/>
<evidence type="ECO:0000313" key="6">
    <source>
        <dbReference type="EMBL" id="KKQ90274.1"/>
    </source>
</evidence>
<gene>
    <name evidence="6" type="ORF">UT14_C0041G0007</name>
</gene>
<comment type="caution">
    <text evidence="6">The sequence shown here is derived from an EMBL/GenBank/DDBJ whole genome shotgun (WGS) entry which is preliminary data.</text>
</comment>
<dbReference type="EMBL" id="LBVR01000041">
    <property type="protein sequence ID" value="KKQ90274.1"/>
    <property type="molecule type" value="Genomic_DNA"/>
</dbReference>
<reference evidence="6 7" key="1">
    <citation type="journal article" date="2015" name="Nature">
        <title>rRNA introns, odd ribosomes, and small enigmatic genomes across a large radiation of phyla.</title>
        <authorList>
            <person name="Brown C.T."/>
            <person name="Hug L.A."/>
            <person name="Thomas B.C."/>
            <person name="Sharon I."/>
            <person name="Castelle C.J."/>
            <person name="Singh A."/>
            <person name="Wilkins M.J."/>
            <person name="Williams K.H."/>
            <person name="Banfield J.F."/>
        </authorList>
    </citation>
    <scope>NUCLEOTIDE SEQUENCE [LARGE SCALE GENOMIC DNA]</scope>
</reference>
<dbReference type="SUPFAM" id="SSF53448">
    <property type="entry name" value="Nucleotide-diphospho-sugar transferases"/>
    <property type="match status" value="1"/>
</dbReference>
<dbReference type="GO" id="GO:0016757">
    <property type="term" value="F:glycosyltransferase activity"/>
    <property type="evidence" value="ECO:0007669"/>
    <property type="project" value="UniProtKB-KW"/>
</dbReference>
<dbReference type="Proteomes" id="UP000033841">
    <property type="component" value="Unassembled WGS sequence"/>
</dbReference>
<keyword evidence="2" id="KW-0328">Glycosyltransferase</keyword>
<evidence type="ECO:0000313" key="7">
    <source>
        <dbReference type="Proteomes" id="UP000033841"/>
    </source>
</evidence>
<comment type="similarity">
    <text evidence="1">Belongs to the glycosyltransferase 2 family.</text>
</comment>
<dbReference type="InterPro" id="IPR001173">
    <property type="entry name" value="Glyco_trans_2-like"/>
</dbReference>
<protein>
    <submittedName>
        <fullName evidence="6">Glycosyl transferase family 2</fullName>
    </submittedName>
</protein>
<dbReference type="PANTHER" id="PTHR43685">
    <property type="entry name" value="GLYCOSYLTRANSFERASE"/>
    <property type="match status" value="1"/>
</dbReference>
<evidence type="ECO:0000259" key="5">
    <source>
        <dbReference type="Pfam" id="PF00535"/>
    </source>
</evidence>
<feature type="transmembrane region" description="Helical" evidence="4">
    <location>
        <begin position="248"/>
        <end position="273"/>
    </location>
</feature>
<keyword evidence="4" id="KW-0812">Transmembrane</keyword>
<dbReference type="Pfam" id="PF00535">
    <property type="entry name" value="Glycos_transf_2"/>
    <property type="match status" value="1"/>
</dbReference>
<accession>A0A0G0NWN8</accession>
<feature type="domain" description="Glycosyltransferase 2-like" evidence="5">
    <location>
        <begin position="11"/>
        <end position="168"/>
    </location>
</feature>
<keyword evidence="3 6" id="KW-0808">Transferase</keyword>
<evidence type="ECO:0000256" key="2">
    <source>
        <dbReference type="ARBA" id="ARBA00022676"/>
    </source>
</evidence>